<name>A0ACB8TU05_9APHY</name>
<dbReference type="EMBL" id="MU274930">
    <property type="protein sequence ID" value="KAI0085520.1"/>
    <property type="molecule type" value="Genomic_DNA"/>
</dbReference>
<protein>
    <submittedName>
        <fullName evidence="1">Nucleotide exchange factors-like protein</fullName>
    </submittedName>
</protein>
<proteinExistence type="predicted"/>
<dbReference type="Proteomes" id="UP001055072">
    <property type="component" value="Unassembled WGS sequence"/>
</dbReference>
<organism evidence="1 2">
    <name type="scientific">Irpex rosettiformis</name>
    <dbReference type="NCBI Taxonomy" id="378272"/>
    <lineage>
        <taxon>Eukaryota</taxon>
        <taxon>Fungi</taxon>
        <taxon>Dikarya</taxon>
        <taxon>Basidiomycota</taxon>
        <taxon>Agaricomycotina</taxon>
        <taxon>Agaricomycetes</taxon>
        <taxon>Polyporales</taxon>
        <taxon>Irpicaceae</taxon>
        <taxon>Irpex</taxon>
    </lineage>
</organism>
<keyword evidence="2" id="KW-1185">Reference proteome</keyword>
<gene>
    <name evidence="1" type="ORF">BDY19DRAFT_965416</name>
</gene>
<evidence type="ECO:0000313" key="2">
    <source>
        <dbReference type="Proteomes" id="UP001055072"/>
    </source>
</evidence>
<comment type="caution">
    <text evidence="1">The sequence shown here is derived from an EMBL/GenBank/DDBJ whole genome shotgun (WGS) entry which is preliminary data.</text>
</comment>
<evidence type="ECO:0000313" key="1">
    <source>
        <dbReference type="EMBL" id="KAI0085520.1"/>
    </source>
</evidence>
<sequence length="384" mass="41235">MESLLRWSIENSAPAEPGASQPPQPRKDLDSAIIDMILGKPDAERMKETLAIAVDESKSEDERIEALDEFEMLIESIDNANDLVKLKMWEPLQNLLTAPSSSDLIKTNVLWIIGTAVQNNPSAQNAYLSLSPMRNLLSFLEPSVGSAKLRSKAVYALSGTLKHSSAGVHQLKEAEGWDTLRRALEDSDIAVRRKTAFLLNAILIPTVPVQSRPTPTATAPTPSAVTAPSSTSTSVVPHPTASAGNSAISNPNIQTPVHPNSHASMIADPSSASTSQLTIDALENHGLLQVLIDSLVSPVPHGPDGETEGDPEFEDRVIGVLHTYITSCHGQLSSTQADSLSAYIKAETKKAGGPGKLSERWGMSVREANAFIERVERFRSSSNV</sequence>
<accession>A0ACB8TU05</accession>
<reference evidence="1" key="1">
    <citation type="journal article" date="2021" name="Environ. Microbiol.">
        <title>Gene family expansions and transcriptome signatures uncover fungal adaptations to wood decay.</title>
        <authorList>
            <person name="Hage H."/>
            <person name="Miyauchi S."/>
            <person name="Viragh M."/>
            <person name="Drula E."/>
            <person name="Min B."/>
            <person name="Chaduli D."/>
            <person name="Navarro D."/>
            <person name="Favel A."/>
            <person name="Norest M."/>
            <person name="Lesage-Meessen L."/>
            <person name="Balint B."/>
            <person name="Merenyi Z."/>
            <person name="de Eugenio L."/>
            <person name="Morin E."/>
            <person name="Martinez A.T."/>
            <person name="Baldrian P."/>
            <person name="Stursova M."/>
            <person name="Martinez M.J."/>
            <person name="Novotny C."/>
            <person name="Magnuson J.K."/>
            <person name="Spatafora J.W."/>
            <person name="Maurice S."/>
            <person name="Pangilinan J."/>
            <person name="Andreopoulos W."/>
            <person name="LaButti K."/>
            <person name="Hundley H."/>
            <person name="Na H."/>
            <person name="Kuo A."/>
            <person name="Barry K."/>
            <person name="Lipzen A."/>
            <person name="Henrissat B."/>
            <person name="Riley R."/>
            <person name="Ahrendt S."/>
            <person name="Nagy L.G."/>
            <person name="Grigoriev I.V."/>
            <person name="Martin F."/>
            <person name="Rosso M.N."/>
        </authorList>
    </citation>
    <scope>NUCLEOTIDE SEQUENCE</scope>
    <source>
        <strain evidence="1">CBS 384.51</strain>
    </source>
</reference>